<reference evidence="1 2" key="1">
    <citation type="submission" date="2022-01" db="EMBL/GenBank/DDBJ databases">
        <title>VMRC isolate genome collection.</title>
        <authorList>
            <person name="France M."/>
            <person name="Rutt L."/>
            <person name="Humphrys M."/>
            <person name="Ravel J."/>
        </authorList>
    </citation>
    <scope>NUCLEOTIDE SEQUENCE [LARGE SCALE GENOMIC DNA]</scope>
    <source>
        <strain evidence="1 2">C0030B4</strain>
    </source>
</reference>
<dbReference type="Proteomes" id="UP001527392">
    <property type="component" value="Unassembled WGS sequence"/>
</dbReference>
<evidence type="ECO:0000313" key="1">
    <source>
        <dbReference type="EMBL" id="MCZ3781529.1"/>
    </source>
</evidence>
<evidence type="ECO:0000313" key="2">
    <source>
        <dbReference type="Proteomes" id="UP001527392"/>
    </source>
</evidence>
<dbReference type="RefSeq" id="WP_269257330.1">
    <property type="nucleotide sequence ID" value="NZ_JAKHMK010000009.1"/>
</dbReference>
<organism evidence="1 2">
    <name type="scientific">Limosilactobacillus vaginalis</name>
    <dbReference type="NCBI Taxonomy" id="1633"/>
    <lineage>
        <taxon>Bacteria</taxon>
        <taxon>Bacillati</taxon>
        <taxon>Bacillota</taxon>
        <taxon>Bacilli</taxon>
        <taxon>Lactobacillales</taxon>
        <taxon>Lactobacillaceae</taxon>
        <taxon>Limosilactobacillus</taxon>
    </lineage>
</organism>
<name>A0ABT4K7E4_9LACO</name>
<accession>A0ABT4K7E4</accession>
<dbReference type="EMBL" id="JAKHMS010000010">
    <property type="protein sequence ID" value="MCZ3781529.1"/>
    <property type="molecule type" value="Genomic_DNA"/>
</dbReference>
<protein>
    <submittedName>
        <fullName evidence="1">DsbA family protein</fullName>
    </submittedName>
</protein>
<sequence>MTLDEILNSTKFPDEVTRNQVFETVNSLDEDGKEALLAYQDESSEFFQNAQPELLAKRFLAEPNKYPQLFHYTTSSSLKSILETKTFLAGSISEMNDSEEIKHTYDLCVSILNSLGASENEIHEFAIQFVFIMIHFDTYLWCFTGNGDSMAMGRYGDTVLKFDNQDIQNVVSNEFTPLNFANGYLKSGDAFVFPLVVNYNQKFQRQYLLPIVKVVLACIKNMNVDLKDMNEILQNSMHSLYLLSLCFKRPEIWEEREIRFVILRLVKDGKTQEDIVLKNKHKIKIGLDESILKQVILDRNWTNKMSKMREILNKYGFVSTDLRLTKIPY</sequence>
<comment type="caution">
    <text evidence="1">The sequence shown here is derived from an EMBL/GenBank/DDBJ whole genome shotgun (WGS) entry which is preliminary data.</text>
</comment>
<gene>
    <name evidence="1" type="ORF">L2504_05170</name>
</gene>
<proteinExistence type="predicted"/>
<keyword evidence="2" id="KW-1185">Reference proteome</keyword>